<dbReference type="Proteomes" id="UP000836387">
    <property type="component" value="Unassembled WGS sequence"/>
</dbReference>
<name>A0ACA9UA06_BIOOC</name>
<reference evidence="1" key="2">
    <citation type="submission" date="2021-10" db="EMBL/GenBank/DDBJ databases">
        <authorList>
            <person name="Piombo E."/>
        </authorList>
    </citation>
    <scope>NUCLEOTIDE SEQUENCE</scope>
</reference>
<accession>A0ACA9UA06</accession>
<organism evidence="1 2">
    <name type="scientific">Clonostachys rosea f. rosea IK726</name>
    <dbReference type="NCBI Taxonomy" id="1349383"/>
    <lineage>
        <taxon>Eukaryota</taxon>
        <taxon>Fungi</taxon>
        <taxon>Dikarya</taxon>
        <taxon>Ascomycota</taxon>
        <taxon>Pezizomycotina</taxon>
        <taxon>Sordariomycetes</taxon>
        <taxon>Hypocreomycetidae</taxon>
        <taxon>Hypocreales</taxon>
        <taxon>Bionectriaceae</taxon>
        <taxon>Clonostachys</taxon>
    </lineage>
</organism>
<gene>
    <name evidence="1" type="ORF">CRV2_00019729</name>
</gene>
<proteinExistence type="predicted"/>
<comment type="caution">
    <text evidence="1">The sequence shown here is derived from an EMBL/GenBank/DDBJ whole genome shotgun (WGS) entry which is preliminary data.</text>
</comment>
<dbReference type="EMBL" id="CADEHS020000140">
    <property type="protein sequence ID" value="CAG9950090.1"/>
    <property type="molecule type" value="Genomic_DNA"/>
</dbReference>
<evidence type="ECO:0000313" key="2">
    <source>
        <dbReference type="Proteomes" id="UP000836387"/>
    </source>
</evidence>
<protein>
    <submittedName>
        <fullName evidence="1">Uncharacterized protein</fullName>
    </submittedName>
</protein>
<sequence>MNEYIQLNEEHQMLICCKCHTALRPNTFKKHFRRVYQLIGNTLRDINNYYTGIDLADPEKDTLPADSARDNIVRHWREAQHGRAEFRWTEVRLQTWMGGKYARYWTVREDNSNSNNNDGGSIVASDNGGISAMESIIANSEAQLKAEDTIRLRLGDLEEDIDRDSSWVKRLGWVRYFGSRDLLSIYQAAEWIRAKAPIAGRAQQVEDEQAARERVLLSRLGQSFDREVDRCCWRLDSVPTETLQWLGSITAANPSGVPFGRKGKEASMSKYRSVGHRYLSFCWRAHRIGREEAYERWAVRFTDEQWSLLYNVAGELEGVAFSSSYDSGFCSGREREVDESDGEVGSDKDNDSSEREVDNEDVAALPHSVLDRAVFLFISASVKAHVGGNVYINTLLSFCAALGIRQRPLGYTEPHLYTGMLAAVLWWGRLFFLELMFENQPRDQDEVSIDAVLAFREQHTV</sequence>
<evidence type="ECO:0000313" key="1">
    <source>
        <dbReference type="EMBL" id="CAG9950090.1"/>
    </source>
</evidence>
<keyword evidence="2" id="KW-1185">Reference proteome</keyword>
<reference evidence="1" key="1">
    <citation type="submission" date="2020-04" db="EMBL/GenBank/DDBJ databases">
        <authorList>
            <person name="Broberg M."/>
        </authorList>
    </citation>
    <scope>NUCLEOTIDE SEQUENCE</scope>
</reference>